<reference evidence="1" key="1">
    <citation type="submission" date="2023-07" db="EMBL/GenBank/DDBJ databases">
        <title>Sorghum-associated microbial communities from plants grown in Nebraska, USA.</title>
        <authorList>
            <person name="Schachtman D."/>
        </authorList>
    </citation>
    <scope>NUCLEOTIDE SEQUENCE</scope>
    <source>
        <strain evidence="1">DS3315</strain>
    </source>
</reference>
<dbReference type="Proteomes" id="UP001224845">
    <property type="component" value="Unassembled WGS sequence"/>
</dbReference>
<protein>
    <recommendedName>
        <fullName evidence="3">STAS domain-containing protein</fullName>
    </recommendedName>
</protein>
<gene>
    <name evidence="1" type="ORF">J2W39_006653</name>
</gene>
<dbReference type="RefSeq" id="WP_307597314.1">
    <property type="nucleotide sequence ID" value="NZ_JAUSRV010000035.1"/>
</dbReference>
<name>A0AAW8EQM8_VARPD</name>
<evidence type="ECO:0000313" key="2">
    <source>
        <dbReference type="Proteomes" id="UP001224845"/>
    </source>
</evidence>
<sequence>MTAEECRTNQRILDSVEAIGGGYVWDTEVFAVTLMDVAVDDDKAIALCGLRGVQQIALDASRLSVATITALAGIHGLQSLVLSGRKLTDNQRNEFDRFGPEIYEVDG</sequence>
<dbReference type="AlphaFoldDB" id="A0AAW8EQM8"/>
<evidence type="ECO:0008006" key="3">
    <source>
        <dbReference type="Google" id="ProtNLM"/>
    </source>
</evidence>
<proteinExistence type="predicted"/>
<dbReference type="EMBL" id="JAUSRV010000035">
    <property type="protein sequence ID" value="MDP9975363.1"/>
    <property type="molecule type" value="Genomic_DNA"/>
</dbReference>
<organism evidence="1 2">
    <name type="scientific">Variovorax paradoxus</name>
    <dbReference type="NCBI Taxonomy" id="34073"/>
    <lineage>
        <taxon>Bacteria</taxon>
        <taxon>Pseudomonadati</taxon>
        <taxon>Pseudomonadota</taxon>
        <taxon>Betaproteobacteria</taxon>
        <taxon>Burkholderiales</taxon>
        <taxon>Comamonadaceae</taxon>
        <taxon>Variovorax</taxon>
    </lineage>
</organism>
<comment type="caution">
    <text evidence="1">The sequence shown here is derived from an EMBL/GenBank/DDBJ whole genome shotgun (WGS) entry which is preliminary data.</text>
</comment>
<evidence type="ECO:0000313" key="1">
    <source>
        <dbReference type="EMBL" id="MDP9975363.1"/>
    </source>
</evidence>
<accession>A0AAW8EQM8</accession>